<dbReference type="Gene3D" id="3.40.50.1820">
    <property type="entry name" value="alpha/beta hydrolase"/>
    <property type="match status" value="1"/>
</dbReference>
<dbReference type="Proteomes" id="UP000806378">
    <property type="component" value="Unassembled WGS sequence"/>
</dbReference>
<keyword evidence="3" id="KW-0645">Protease</keyword>
<comment type="similarity">
    <text evidence="1">Belongs to the peptidase S10 family.</text>
</comment>
<comment type="caution">
    <text evidence="7">The sequence shown here is derived from an EMBL/GenBank/DDBJ whole genome shotgun (WGS) entry which is preliminary data.</text>
</comment>
<dbReference type="FunFam" id="3.40.50.12670:FF:000001">
    <property type="entry name" value="Carboxypeptidase"/>
    <property type="match status" value="1"/>
</dbReference>
<evidence type="ECO:0000313" key="7">
    <source>
        <dbReference type="EMBL" id="KAF7847800.1"/>
    </source>
</evidence>
<dbReference type="InterPro" id="IPR001563">
    <property type="entry name" value="Peptidase_S10"/>
</dbReference>
<keyword evidence="2" id="KW-0121">Carboxypeptidase</keyword>
<keyword evidence="5" id="KW-0378">Hydrolase</keyword>
<sequence length="159" mass="18543">MPQQSSRPWCRPDNYIFSYIWANDKNVQEALHVRQGTKQEWNRCNHTLSYTKDVLDAVVYHEYLSDKTLRALAYSGDHDLAIPYVSTLDWIRSLNLTLEGSWSPWFVEGQIAGYSILYSKNSKYDLTFTTIKGGGHTAPEYKPKQCLAMVDRWFSYYPL</sequence>
<reference evidence="7" key="1">
    <citation type="submission" date="2020-05" db="EMBL/GenBank/DDBJ databases">
        <title>WGS assembly of Corymbia citriodora subspecies variegata.</title>
        <authorList>
            <person name="Barry K."/>
            <person name="Hundley H."/>
            <person name="Shu S."/>
            <person name="Jenkins J."/>
            <person name="Grimwood J."/>
            <person name="Baten A."/>
        </authorList>
    </citation>
    <scope>NUCLEOTIDE SEQUENCE</scope>
    <source>
        <strain evidence="7">CV2-018</strain>
    </source>
</reference>
<dbReference type="EMBL" id="MU090503">
    <property type="protein sequence ID" value="KAF7847800.1"/>
    <property type="molecule type" value="Genomic_DNA"/>
</dbReference>
<keyword evidence="4" id="KW-0732">Signal</keyword>
<protein>
    <recommendedName>
        <fullName evidence="9">Serine carboxypeptidase</fullName>
    </recommendedName>
</protein>
<evidence type="ECO:0000256" key="1">
    <source>
        <dbReference type="ARBA" id="ARBA00009431"/>
    </source>
</evidence>
<evidence type="ECO:0000256" key="4">
    <source>
        <dbReference type="ARBA" id="ARBA00022729"/>
    </source>
</evidence>
<evidence type="ECO:0000256" key="3">
    <source>
        <dbReference type="ARBA" id="ARBA00022670"/>
    </source>
</evidence>
<evidence type="ECO:0000256" key="2">
    <source>
        <dbReference type="ARBA" id="ARBA00022645"/>
    </source>
</evidence>
<dbReference type="AlphaFoldDB" id="A0A8T0CJ49"/>
<evidence type="ECO:0000256" key="6">
    <source>
        <dbReference type="ARBA" id="ARBA00023180"/>
    </source>
</evidence>
<organism evidence="7 8">
    <name type="scientific">Corymbia citriodora subsp. variegata</name>
    <dbReference type="NCBI Taxonomy" id="360336"/>
    <lineage>
        <taxon>Eukaryota</taxon>
        <taxon>Viridiplantae</taxon>
        <taxon>Streptophyta</taxon>
        <taxon>Embryophyta</taxon>
        <taxon>Tracheophyta</taxon>
        <taxon>Spermatophyta</taxon>
        <taxon>Magnoliopsida</taxon>
        <taxon>eudicotyledons</taxon>
        <taxon>Gunneridae</taxon>
        <taxon>Pentapetalae</taxon>
        <taxon>rosids</taxon>
        <taxon>malvids</taxon>
        <taxon>Myrtales</taxon>
        <taxon>Myrtaceae</taxon>
        <taxon>Myrtoideae</taxon>
        <taxon>Eucalypteae</taxon>
        <taxon>Corymbia</taxon>
    </lineage>
</organism>
<dbReference type="Gramene" id="rna-gnl|WGS:JABURB|Cocit.L2564.1">
    <property type="protein sequence ID" value="cds-KAF7847800.1"/>
    <property type="gene ID" value="gene-BT93_L2564"/>
</dbReference>
<dbReference type="GO" id="GO:0016747">
    <property type="term" value="F:acyltransferase activity, transferring groups other than amino-acyl groups"/>
    <property type="evidence" value="ECO:0007669"/>
    <property type="project" value="TreeGrafter"/>
</dbReference>
<evidence type="ECO:0000313" key="8">
    <source>
        <dbReference type="Proteomes" id="UP000806378"/>
    </source>
</evidence>
<accession>A0A8T0CJ49</accession>
<dbReference type="PANTHER" id="PTHR11802">
    <property type="entry name" value="SERINE PROTEASE FAMILY S10 SERINE CARBOXYPEPTIDASE"/>
    <property type="match status" value="1"/>
</dbReference>
<proteinExistence type="inferred from homology"/>
<keyword evidence="6" id="KW-0325">Glycoprotein</keyword>
<name>A0A8T0CJ49_CORYI</name>
<evidence type="ECO:0000256" key="5">
    <source>
        <dbReference type="ARBA" id="ARBA00022801"/>
    </source>
</evidence>
<keyword evidence="8" id="KW-1185">Reference proteome</keyword>
<gene>
    <name evidence="7" type="ORF">BT93_L2564</name>
</gene>
<dbReference type="GO" id="GO:0006508">
    <property type="term" value="P:proteolysis"/>
    <property type="evidence" value="ECO:0007669"/>
    <property type="project" value="UniProtKB-KW"/>
</dbReference>
<dbReference type="InterPro" id="IPR029058">
    <property type="entry name" value="AB_hydrolase_fold"/>
</dbReference>
<dbReference type="PANTHER" id="PTHR11802:SF224">
    <property type="entry name" value="SERINE CARBOXYPEPTIDASE-LIKE 7 ISOFORM X1"/>
    <property type="match status" value="1"/>
</dbReference>
<dbReference type="GO" id="GO:0004185">
    <property type="term" value="F:serine-type carboxypeptidase activity"/>
    <property type="evidence" value="ECO:0007669"/>
    <property type="project" value="InterPro"/>
</dbReference>
<dbReference type="SUPFAM" id="SSF53474">
    <property type="entry name" value="alpha/beta-Hydrolases"/>
    <property type="match status" value="1"/>
</dbReference>
<dbReference type="GO" id="GO:0019748">
    <property type="term" value="P:secondary metabolic process"/>
    <property type="evidence" value="ECO:0007669"/>
    <property type="project" value="TreeGrafter"/>
</dbReference>
<evidence type="ECO:0008006" key="9">
    <source>
        <dbReference type="Google" id="ProtNLM"/>
    </source>
</evidence>
<dbReference type="PROSITE" id="PS00560">
    <property type="entry name" value="CARBOXYPEPT_SER_HIS"/>
    <property type="match status" value="1"/>
</dbReference>
<dbReference type="Pfam" id="PF00450">
    <property type="entry name" value="Peptidase_S10"/>
    <property type="match status" value="1"/>
</dbReference>
<dbReference type="InterPro" id="IPR033124">
    <property type="entry name" value="Ser_caboxypep_his_AS"/>
</dbReference>
<dbReference type="OrthoDB" id="443318at2759"/>